<name>A0A2W7K842_9FLAO</name>
<evidence type="ECO:0008006" key="4">
    <source>
        <dbReference type="Google" id="ProtNLM"/>
    </source>
</evidence>
<dbReference type="AlphaFoldDB" id="A0A2W7K842"/>
<keyword evidence="1" id="KW-0812">Transmembrane</keyword>
<keyword evidence="3" id="KW-1185">Reference proteome</keyword>
<dbReference type="SUPFAM" id="SSF56059">
    <property type="entry name" value="Glutathione synthetase ATP-binding domain-like"/>
    <property type="match status" value="1"/>
</dbReference>
<evidence type="ECO:0000313" key="3">
    <source>
        <dbReference type="Proteomes" id="UP000249542"/>
    </source>
</evidence>
<feature type="transmembrane region" description="Helical" evidence="1">
    <location>
        <begin position="13"/>
        <end position="32"/>
    </location>
</feature>
<protein>
    <recommendedName>
        <fullName evidence="4">ATP-grasp domain-containing protein</fullName>
    </recommendedName>
</protein>
<dbReference type="Proteomes" id="UP000249542">
    <property type="component" value="Unassembled WGS sequence"/>
</dbReference>
<gene>
    <name evidence="2" type="ORF">LX95_00074</name>
</gene>
<accession>A0A2W7K842</accession>
<dbReference type="Gene3D" id="3.30.1490.20">
    <property type="entry name" value="ATP-grasp fold, A domain"/>
    <property type="match status" value="1"/>
</dbReference>
<dbReference type="GO" id="GO:0005524">
    <property type="term" value="F:ATP binding"/>
    <property type="evidence" value="ECO:0007669"/>
    <property type="project" value="InterPro"/>
</dbReference>
<keyword evidence="1" id="KW-1133">Transmembrane helix</keyword>
<evidence type="ECO:0000256" key="1">
    <source>
        <dbReference type="SAM" id="Phobius"/>
    </source>
</evidence>
<proteinExistence type="predicted"/>
<dbReference type="EMBL" id="QKYV01000001">
    <property type="protein sequence ID" value="PZW43750.1"/>
    <property type="molecule type" value="Genomic_DNA"/>
</dbReference>
<reference evidence="2 3" key="1">
    <citation type="submission" date="2018-06" db="EMBL/GenBank/DDBJ databases">
        <title>Genomic Encyclopedia of Archaeal and Bacterial Type Strains, Phase II (KMG-II): from individual species to whole genera.</title>
        <authorList>
            <person name="Goeker M."/>
        </authorList>
    </citation>
    <scope>NUCLEOTIDE SEQUENCE [LARGE SCALE GENOMIC DNA]</scope>
    <source>
        <strain evidence="2 3">DSM 15361</strain>
    </source>
</reference>
<organism evidence="2 3">
    <name type="scientific">Mesonia algae</name>
    <dbReference type="NCBI Taxonomy" id="213248"/>
    <lineage>
        <taxon>Bacteria</taxon>
        <taxon>Pseudomonadati</taxon>
        <taxon>Bacteroidota</taxon>
        <taxon>Flavobacteriia</taxon>
        <taxon>Flavobacteriales</taxon>
        <taxon>Flavobacteriaceae</taxon>
        <taxon>Mesonia</taxon>
    </lineage>
</organism>
<comment type="caution">
    <text evidence="2">The sequence shown here is derived from an EMBL/GenBank/DDBJ whole genome shotgun (WGS) entry which is preliminary data.</text>
</comment>
<evidence type="ECO:0000313" key="2">
    <source>
        <dbReference type="EMBL" id="PZW43750.1"/>
    </source>
</evidence>
<keyword evidence="1" id="KW-0472">Membrane</keyword>
<dbReference type="InterPro" id="IPR013815">
    <property type="entry name" value="ATP_grasp_subdomain_1"/>
</dbReference>
<dbReference type="RefSeq" id="WP_111539443.1">
    <property type="nucleotide sequence ID" value="NZ_QKYV01000001.1"/>
</dbReference>
<sequence length="318" mass="37375">MKLWWHKLNNWEYWPVYIVYLPTFFLWVTYMIKFRSFRFYNLVNPKIKNGGFYGDGKMEVYKLFPQKLYPKTLLISHIKTNNFEKLLKENQLAFPIIVKPDVGCRGVSVDKLYSLDALQTYHSTINEAYLIQENIELPNEIGLFYCRLPNQPKGQITGITNKRFLTVTGNGKDSLEQLLRLNPRFELQIPKLKNKIDLSEVLSNNEQRCLVPFGNHNRGTQFLDGKDLITEKLELYFDSVLSKIEGFYFGRLDIRFNTFEELEQGLNFSIIELNGVKSEPTHIYDPKYSFLLGQQEIFKHQKMISKIVEMNAVKSNLI</sequence>